<feature type="domain" description="Ig-like" evidence="5">
    <location>
        <begin position="52"/>
        <end position="152"/>
    </location>
</feature>
<dbReference type="InterPro" id="IPR007110">
    <property type="entry name" value="Ig-like_dom"/>
</dbReference>
<name>A0ABM1T937_LIMPO</name>
<protein>
    <submittedName>
        <fullName evidence="7">Nephrin-like isoform X1</fullName>
    </submittedName>
</protein>
<dbReference type="InterPro" id="IPR013783">
    <property type="entry name" value="Ig-like_fold"/>
</dbReference>
<comment type="subcellular location">
    <subcellularLocation>
        <location evidence="1">Membrane</location>
        <topology evidence="1">Single-pass membrane protein</topology>
    </subcellularLocation>
</comment>
<dbReference type="InterPro" id="IPR003598">
    <property type="entry name" value="Ig_sub2"/>
</dbReference>
<keyword evidence="2 4" id="KW-0472">Membrane</keyword>
<dbReference type="RefSeq" id="XP_022252393.1">
    <property type="nucleotide sequence ID" value="XM_022396685.1"/>
</dbReference>
<dbReference type="InterPro" id="IPR013162">
    <property type="entry name" value="CD80_C2-set"/>
</dbReference>
<dbReference type="Pfam" id="PF13927">
    <property type="entry name" value="Ig_3"/>
    <property type="match status" value="1"/>
</dbReference>
<evidence type="ECO:0000256" key="4">
    <source>
        <dbReference type="SAM" id="Phobius"/>
    </source>
</evidence>
<feature type="domain" description="Ig-like" evidence="5">
    <location>
        <begin position="363"/>
        <end position="455"/>
    </location>
</feature>
<dbReference type="PROSITE" id="PS50835">
    <property type="entry name" value="IG_LIKE"/>
    <property type="match status" value="5"/>
</dbReference>
<organism evidence="6 7">
    <name type="scientific">Limulus polyphemus</name>
    <name type="common">Atlantic horseshoe crab</name>
    <dbReference type="NCBI Taxonomy" id="6850"/>
    <lineage>
        <taxon>Eukaryota</taxon>
        <taxon>Metazoa</taxon>
        <taxon>Ecdysozoa</taxon>
        <taxon>Arthropoda</taxon>
        <taxon>Chelicerata</taxon>
        <taxon>Merostomata</taxon>
        <taxon>Xiphosura</taxon>
        <taxon>Limulidae</taxon>
        <taxon>Limulus</taxon>
    </lineage>
</organism>
<evidence type="ECO:0000256" key="2">
    <source>
        <dbReference type="ARBA" id="ARBA00023136"/>
    </source>
</evidence>
<evidence type="ECO:0000256" key="1">
    <source>
        <dbReference type="ARBA" id="ARBA00004167"/>
    </source>
</evidence>
<dbReference type="SMART" id="SM00409">
    <property type="entry name" value="IG"/>
    <property type="match status" value="4"/>
</dbReference>
<proteinExistence type="predicted"/>
<feature type="domain" description="Ig-like" evidence="5">
    <location>
        <begin position="460"/>
        <end position="544"/>
    </location>
</feature>
<dbReference type="InterPro" id="IPR036179">
    <property type="entry name" value="Ig-like_dom_sf"/>
</dbReference>
<dbReference type="PANTHER" id="PTHR23278:SF19">
    <property type="entry name" value="OBSCURIN"/>
    <property type="match status" value="1"/>
</dbReference>
<dbReference type="SUPFAM" id="SSF48726">
    <property type="entry name" value="Immunoglobulin"/>
    <property type="match status" value="5"/>
</dbReference>
<reference evidence="7" key="1">
    <citation type="submission" date="2025-08" db="UniProtKB">
        <authorList>
            <consortium name="RefSeq"/>
        </authorList>
    </citation>
    <scope>IDENTIFICATION</scope>
    <source>
        <tissue evidence="7">Muscle</tissue>
    </source>
</reference>
<dbReference type="InterPro" id="IPR003599">
    <property type="entry name" value="Ig_sub"/>
</dbReference>
<keyword evidence="6" id="KW-1185">Reference proteome</keyword>
<dbReference type="Gene3D" id="2.60.40.10">
    <property type="entry name" value="Immunoglobulins"/>
    <property type="match status" value="4"/>
</dbReference>
<keyword evidence="3" id="KW-1015">Disulfide bond</keyword>
<feature type="domain" description="Ig-like" evidence="5">
    <location>
        <begin position="264"/>
        <end position="356"/>
    </location>
</feature>
<dbReference type="SUPFAM" id="SSF49265">
    <property type="entry name" value="Fibronectin type III"/>
    <property type="match status" value="1"/>
</dbReference>
<feature type="transmembrane region" description="Helical" evidence="4">
    <location>
        <begin position="664"/>
        <end position="686"/>
    </location>
</feature>
<dbReference type="GeneID" id="111088004"/>
<keyword evidence="4" id="KW-1133">Transmembrane helix</keyword>
<dbReference type="Proteomes" id="UP000694941">
    <property type="component" value="Unplaced"/>
</dbReference>
<evidence type="ECO:0000313" key="7">
    <source>
        <dbReference type="RefSeq" id="XP_022252393.1"/>
    </source>
</evidence>
<evidence type="ECO:0000259" key="5">
    <source>
        <dbReference type="PROSITE" id="PS50835"/>
    </source>
</evidence>
<dbReference type="SMART" id="SM00408">
    <property type="entry name" value="IGc2"/>
    <property type="match status" value="2"/>
</dbReference>
<feature type="domain" description="Ig-like" evidence="5">
    <location>
        <begin position="159"/>
        <end position="254"/>
    </location>
</feature>
<sequence length="859" mass="97130">MKLWSPVLHLSRHIPSRRDYQSKHCVFDVIILLLTLITAVSSDIPVFQTVLGQRAELFCNVSVPSVDDSVSLVLWYKSGISAPIFSVDSRNGPIESSEHFTSEFLGKRGHFYPGTRTQPSVLTINPVEKVDDGEYRCRTDFRYGRTFNRVVSLNVIVPPEDVTIVDEFNRPVQRYTSPHNEGSKLILGCIAKGGKPPPSVTWWRNSVLIDNSFRKTHDLQVRNDYVFQQLRREDLMTRLTCQASNNNITSPRIAHVIIDINLKPTEVFITSKHHHVSANRRFGIECQTTGSRPAAHITWWLGNLKIETAMEAITDGGNRTVSNLIYSPSTEDNGKYLSCRAENQHLPEETLEDGITLNVFYAPKVSVTLRRGQEAKQIQTGDDVHLQCQYKSNPEVLKIKWQFQSDTLKTNIRTGIFVRNQSLIMKNVTKEQSGTYRCFAENREGRGYSEGLEIVVKYAPVCKKGQKIAYAVTVNELVEVSCEVESDPDDVIFIWTINNTMGSRELLTFTTSGLKSFARYIPREENDFGFLACQAQNQIGAQVDPCIFTLIPVGPPSPPYNCSISNSTNSTLLVECSPGVDGGLQQIFHVEVFLLPRRQLQANLSNFNHPLFLLSTLPSEAHLLLSIYSSNNNGRSAMVTLTAHTVASLSTKPRGVYSTRLRPLLGILLGIVGTFVLMSTIFVLIFRRKRAGKQQNKAKEYDQRRNEKCVSAALSEGVISSDPDLISLKNSSPISTFLHLQKRSNDNVRIPFEHADRYLLRPTSGGQYELSLNHFNVNDSYEYLHPHASYQESKEWAKLSLDHRPEDNLELNYVVNARWEQADNDIQTQYERLGSSKSSCKVLQGQIYPVRDYRRYTPV</sequence>
<dbReference type="PANTHER" id="PTHR23278">
    <property type="entry name" value="SIDESTEP PROTEIN"/>
    <property type="match status" value="1"/>
</dbReference>
<gene>
    <name evidence="7" type="primary">LOC111088004</name>
</gene>
<accession>A0ABM1T937</accession>
<dbReference type="InterPro" id="IPR036116">
    <property type="entry name" value="FN3_sf"/>
</dbReference>
<dbReference type="Pfam" id="PF08205">
    <property type="entry name" value="C2-set_2"/>
    <property type="match status" value="2"/>
</dbReference>
<evidence type="ECO:0000256" key="3">
    <source>
        <dbReference type="ARBA" id="ARBA00023157"/>
    </source>
</evidence>
<keyword evidence="4" id="KW-0812">Transmembrane</keyword>
<evidence type="ECO:0000313" key="6">
    <source>
        <dbReference type="Proteomes" id="UP000694941"/>
    </source>
</evidence>